<proteinExistence type="predicted"/>
<comment type="caution">
    <text evidence="1">The sequence shown here is derived from an EMBL/GenBank/DDBJ whole genome shotgun (WGS) entry which is preliminary data.</text>
</comment>
<sequence length="99" mass="11445">MDRFAYLKDLAAAQTTPLQVRVWENKNVIIHRNLQNKRGLITEVWDAWLHQALRPFGGFETVIEIDRLDAQADIRFFSENDLAAAIHYLLHVDETLAVS</sequence>
<gene>
    <name evidence="1" type="ORF">ACFQ47_11305</name>
</gene>
<accession>A0ABW4CQJ1</accession>
<dbReference type="EMBL" id="JBHTOG010000063">
    <property type="protein sequence ID" value="MFD1433252.1"/>
    <property type="molecule type" value="Genomic_DNA"/>
</dbReference>
<organism evidence="1 2">
    <name type="scientific">Lacticaseibacillus yichunensis</name>
    <dbReference type="NCBI Taxonomy" id="2486015"/>
    <lineage>
        <taxon>Bacteria</taxon>
        <taxon>Bacillati</taxon>
        <taxon>Bacillota</taxon>
        <taxon>Bacilli</taxon>
        <taxon>Lactobacillales</taxon>
        <taxon>Lactobacillaceae</taxon>
        <taxon>Lacticaseibacillus</taxon>
    </lineage>
</organism>
<keyword evidence="2" id="KW-1185">Reference proteome</keyword>
<dbReference type="Proteomes" id="UP001597192">
    <property type="component" value="Unassembled WGS sequence"/>
</dbReference>
<dbReference type="RefSeq" id="WP_125696182.1">
    <property type="nucleotide sequence ID" value="NZ_JBHTOG010000063.1"/>
</dbReference>
<protein>
    <submittedName>
        <fullName evidence="1">Uncharacterized protein</fullName>
    </submittedName>
</protein>
<reference evidence="2" key="1">
    <citation type="journal article" date="2019" name="Int. J. Syst. Evol. Microbiol.">
        <title>The Global Catalogue of Microorganisms (GCM) 10K type strain sequencing project: providing services to taxonomists for standard genome sequencing and annotation.</title>
        <authorList>
            <consortium name="The Broad Institute Genomics Platform"/>
            <consortium name="The Broad Institute Genome Sequencing Center for Infectious Disease"/>
            <person name="Wu L."/>
            <person name="Ma J."/>
        </authorList>
    </citation>
    <scope>NUCLEOTIDE SEQUENCE [LARGE SCALE GENOMIC DNA]</scope>
    <source>
        <strain evidence="2">CCM 8947</strain>
    </source>
</reference>
<name>A0ABW4CQJ1_9LACO</name>
<evidence type="ECO:0000313" key="2">
    <source>
        <dbReference type="Proteomes" id="UP001597192"/>
    </source>
</evidence>
<evidence type="ECO:0000313" key="1">
    <source>
        <dbReference type="EMBL" id="MFD1433252.1"/>
    </source>
</evidence>